<evidence type="ECO:0000256" key="4">
    <source>
        <dbReference type="ARBA" id="ARBA00022827"/>
    </source>
</evidence>
<dbReference type="Pfam" id="PF13450">
    <property type="entry name" value="NAD_binding_8"/>
    <property type="match status" value="1"/>
</dbReference>
<name>A0A8H5LQA0_9AGAR</name>
<comment type="caution">
    <text evidence="8">The sequence shown here is derived from an EMBL/GenBank/DDBJ whole genome shotgun (WGS) entry which is preliminary data.</text>
</comment>
<dbReference type="SUPFAM" id="SSF51905">
    <property type="entry name" value="FAD/NAD(P)-binding domain"/>
    <property type="match status" value="2"/>
</dbReference>
<dbReference type="GO" id="GO:0004497">
    <property type="term" value="F:monooxygenase activity"/>
    <property type="evidence" value="ECO:0007669"/>
    <property type="project" value="UniProtKB-KW"/>
</dbReference>
<keyword evidence="4" id="KW-0274">FAD</keyword>
<dbReference type="OrthoDB" id="66881at2759"/>
<comment type="similarity">
    <text evidence="2">Belongs to the FAD-binding monooxygenase family.</text>
</comment>
<organism evidence="8 9">
    <name type="scientific">Collybiopsis confluens</name>
    <dbReference type="NCBI Taxonomy" id="2823264"/>
    <lineage>
        <taxon>Eukaryota</taxon>
        <taxon>Fungi</taxon>
        <taxon>Dikarya</taxon>
        <taxon>Basidiomycota</taxon>
        <taxon>Agaricomycotina</taxon>
        <taxon>Agaricomycetes</taxon>
        <taxon>Agaricomycetidae</taxon>
        <taxon>Agaricales</taxon>
        <taxon>Marasmiineae</taxon>
        <taxon>Omphalotaceae</taxon>
        <taxon>Collybiopsis</taxon>
    </lineage>
</organism>
<evidence type="ECO:0008006" key="10">
    <source>
        <dbReference type="Google" id="ProtNLM"/>
    </source>
</evidence>
<accession>A0A8H5LQA0</accession>
<comment type="cofactor">
    <cofactor evidence="1">
        <name>FAD</name>
        <dbReference type="ChEBI" id="CHEBI:57692"/>
    </cofactor>
</comment>
<dbReference type="Gene3D" id="3.50.50.60">
    <property type="entry name" value="FAD/NAD(P)-binding domain"/>
    <property type="match status" value="2"/>
</dbReference>
<evidence type="ECO:0000256" key="1">
    <source>
        <dbReference type="ARBA" id="ARBA00001974"/>
    </source>
</evidence>
<keyword evidence="6" id="KW-0560">Oxidoreductase</keyword>
<keyword evidence="3" id="KW-0285">Flavoprotein</keyword>
<reference evidence="8 9" key="1">
    <citation type="journal article" date="2020" name="ISME J.">
        <title>Uncovering the hidden diversity of litter-decomposition mechanisms in mushroom-forming fungi.</title>
        <authorList>
            <person name="Floudas D."/>
            <person name="Bentzer J."/>
            <person name="Ahren D."/>
            <person name="Johansson T."/>
            <person name="Persson P."/>
            <person name="Tunlid A."/>
        </authorList>
    </citation>
    <scope>NUCLEOTIDE SEQUENCE [LARGE SCALE GENOMIC DNA]</scope>
    <source>
        <strain evidence="8 9">CBS 406.79</strain>
    </source>
</reference>
<keyword evidence="5" id="KW-0521">NADP</keyword>
<sequence length="521" mass="59407">MPSLLEDQLDVLIIGAGFSGIHVLHHIRQLGYSVQVFETAPDLGGVWYWNAYPGARVDSENPHYALSIPEVYNEWIYKERFPGQKELREYFAFLDHKLDLKKSISFNTTVVAAHFNVEMSRWVVETEDGSVVHPRFLVPCVGFASKSYTRHSKGWNLSKEHVITHPGGLKRDLNDLLMHALGASAVQIIQEIGPEVENLTVFQRTPNFALAMRQTKLDAEREIRKKSLYPALYRRQFQTLTGFRDQPQPKGVFSTTPEERLLHWEEIWDRGGFCFLLSNYNDMMLDENANREIYNFWRDKVRARLHDPRMQEKLAPTISPHPLGSKRPCLEETYYEVFNQPNVSLVDVNESAISKITPKGLMTEDGVEHEFEVLILATGFDSLTGSLTQIDFRGIDGFQSLRNGPTSPTAFSNGTSCIEAQSNWIVQCIKTMKENDLVAICATHEAEVDWRAQIMYLGSKTLYDRVKTSWYMGSNIPGKPVEHLNWTGGLNNYINIITGIADRGYEGFTLYKEGQKVSQSN</sequence>
<dbReference type="InterPro" id="IPR050775">
    <property type="entry name" value="FAD-binding_Monooxygenases"/>
</dbReference>
<evidence type="ECO:0000256" key="2">
    <source>
        <dbReference type="ARBA" id="ARBA00010139"/>
    </source>
</evidence>
<evidence type="ECO:0000256" key="7">
    <source>
        <dbReference type="ARBA" id="ARBA00023033"/>
    </source>
</evidence>
<evidence type="ECO:0000256" key="6">
    <source>
        <dbReference type="ARBA" id="ARBA00023002"/>
    </source>
</evidence>
<evidence type="ECO:0000256" key="3">
    <source>
        <dbReference type="ARBA" id="ARBA00022630"/>
    </source>
</evidence>
<dbReference type="PANTHER" id="PTHR43098:SF3">
    <property type="entry name" value="L-ORNITHINE N(5)-MONOOXYGENASE-RELATED"/>
    <property type="match status" value="1"/>
</dbReference>
<dbReference type="EMBL" id="JAACJN010000166">
    <property type="protein sequence ID" value="KAF5365528.1"/>
    <property type="molecule type" value="Genomic_DNA"/>
</dbReference>
<keyword evidence="9" id="KW-1185">Reference proteome</keyword>
<dbReference type="InterPro" id="IPR036188">
    <property type="entry name" value="FAD/NAD-bd_sf"/>
</dbReference>
<protein>
    <recommendedName>
        <fullName evidence="10">Cyclohexanone monooxygenase</fullName>
    </recommendedName>
</protein>
<dbReference type="Proteomes" id="UP000518752">
    <property type="component" value="Unassembled WGS sequence"/>
</dbReference>
<gene>
    <name evidence="8" type="ORF">D9757_013932</name>
</gene>
<dbReference type="AlphaFoldDB" id="A0A8H5LQA0"/>
<evidence type="ECO:0000256" key="5">
    <source>
        <dbReference type="ARBA" id="ARBA00022857"/>
    </source>
</evidence>
<evidence type="ECO:0000313" key="8">
    <source>
        <dbReference type="EMBL" id="KAF5365528.1"/>
    </source>
</evidence>
<evidence type="ECO:0000313" key="9">
    <source>
        <dbReference type="Proteomes" id="UP000518752"/>
    </source>
</evidence>
<keyword evidence="7" id="KW-0503">Monooxygenase</keyword>
<proteinExistence type="inferred from homology"/>
<dbReference type="PANTHER" id="PTHR43098">
    <property type="entry name" value="L-ORNITHINE N(5)-MONOOXYGENASE-RELATED"/>
    <property type="match status" value="1"/>
</dbReference>